<sequence length="93" mass="10238">MQNKNKGRQREYIDKCSAMVSPLKLGEEGGHSAHIVCTPFFMQKSYRTVGVAAGVVYYAVFGTVVTDTYGTTLKTAAKYILQTEAMCLCNSEE</sequence>
<evidence type="ECO:0000313" key="3">
    <source>
        <dbReference type="EnsemblPlants" id="AES77369"/>
    </source>
</evidence>
<dbReference type="EMBL" id="AC168204">
    <property type="protein sequence ID" value="ABN08943.1"/>
    <property type="molecule type" value="Genomic_DNA"/>
</dbReference>
<accession>A2Q5S3</accession>
<keyword evidence="4" id="KW-1185">Reference proteome</keyword>
<evidence type="ECO:0000313" key="1">
    <source>
        <dbReference type="EMBL" id="ABN08943.1"/>
    </source>
</evidence>
<evidence type="ECO:0000313" key="2">
    <source>
        <dbReference type="EMBL" id="AES77369.1"/>
    </source>
</evidence>
<dbReference type="AlphaFoldDB" id="A2Q5S3"/>
<reference evidence="1" key="1">
    <citation type="submission" date="2005-09" db="EMBL/GenBank/DDBJ databases">
        <authorList>
            <person name="Town C.D."/>
        </authorList>
    </citation>
    <scope>NUCLEOTIDE SEQUENCE</scope>
</reference>
<name>A2Q5S3_MEDTR</name>
<organism evidence="1">
    <name type="scientific">Medicago truncatula</name>
    <name type="common">Barrel medic</name>
    <name type="synonym">Medicago tribuloides</name>
    <dbReference type="NCBI Taxonomy" id="3880"/>
    <lineage>
        <taxon>Eukaryota</taxon>
        <taxon>Viridiplantae</taxon>
        <taxon>Streptophyta</taxon>
        <taxon>Embryophyta</taxon>
        <taxon>Tracheophyta</taxon>
        <taxon>Spermatophyta</taxon>
        <taxon>Magnoliopsida</taxon>
        <taxon>eudicotyledons</taxon>
        <taxon>Gunneridae</taxon>
        <taxon>Pentapetalae</taxon>
        <taxon>rosids</taxon>
        <taxon>fabids</taxon>
        <taxon>Fabales</taxon>
        <taxon>Fabaceae</taxon>
        <taxon>Papilionoideae</taxon>
        <taxon>50 kb inversion clade</taxon>
        <taxon>NPAAA clade</taxon>
        <taxon>Hologalegina</taxon>
        <taxon>IRL clade</taxon>
        <taxon>Trifolieae</taxon>
        <taxon>Medicago</taxon>
    </lineage>
</organism>
<proteinExistence type="predicted"/>
<keyword evidence="2" id="KW-0812">Transmembrane</keyword>
<keyword evidence="2" id="KW-0472">Membrane</keyword>
<dbReference type="HOGENOM" id="CLU_2403018_0_0_1"/>
<dbReference type="PaxDb" id="3880-AES77369"/>
<reference evidence="3" key="5">
    <citation type="submission" date="2015-04" db="UniProtKB">
        <authorList>
            <consortium name="EnsemblPlants"/>
        </authorList>
    </citation>
    <scope>IDENTIFICATION</scope>
    <source>
        <strain evidence="3">cv. Jemalong A17</strain>
    </source>
</reference>
<evidence type="ECO:0000313" key="4">
    <source>
        <dbReference type="Proteomes" id="UP000002051"/>
    </source>
</evidence>
<protein>
    <submittedName>
        <fullName evidence="2">Transmembrane protein, putative</fullName>
    </submittedName>
</protein>
<dbReference type="Proteomes" id="UP000002051">
    <property type="component" value="Unassembled WGS sequence"/>
</dbReference>
<reference evidence="2 4" key="3">
    <citation type="journal article" date="2011" name="Nature">
        <title>The Medicago genome provides insight into the evolution of rhizobial symbioses.</title>
        <authorList>
            <person name="Young N.D."/>
            <person name="Debelle F."/>
            <person name="Oldroyd G.E."/>
            <person name="Geurts R."/>
            <person name="Cannon S.B."/>
            <person name="Udvardi M.K."/>
            <person name="Benedito V.A."/>
            <person name="Mayer K.F."/>
            <person name="Gouzy J."/>
            <person name="Schoof H."/>
            <person name="Van de Peer Y."/>
            <person name="Proost S."/>
            <person name="Cook D.R."/>
            <person name="Meyers B.C."/>
            <person name="Spannagl M."/>
            <person name="Cheung F."/>
            <person name="De Mita S."/>
            <person name="Krishnakumar V."/>
            <person name="Gundlach H."/>
            <person name="Zhou S."/>
            <person name="Mudge J."/>
            <person name="Bharti A.K."/>
            <person name="Murray J.D."/>
            <person name="Naoumkina M.A."/>
            <person name="Rosen B."/>
            <person name="Silverstein K.A."/>
            <person name="Tang H."/>
            <person name="Rombauts S."/>
            <person name="Zhao P.X."/>
            <person name="Zhou P."/>
            <person name="Barbe V."/>
            <person name="Bardou P."/>
            <person name="Bechner M."/>
            <person name="Bellec A."/>
            <person name="Berger A."/>
            <person name="Berges H."/>
            <person name="Bidwell S."/>
            <person name="Bisseling T."/>
            <person name="Choisne N."/>
            <person name="Couloux A."/>
            <person name="Denny R."/>
            <person name="Deshpande S."/>
            <person name="Dai X."/>
            <person name="Doyle J.J."/>
            <person name="Dudez A.M."/>
            <person name="Farmer A.D."/>
            <person name="Fouteau S."/>
            <person name="Franken C."/>
            <person name="Gibelin C."/>
            <person name="Gish J."/>
            <person name="Goldstein S."/>
            <person name="Gonzalez A.J."/>
            <person name="Green P.J."/>
            <person name="Hallab A."/>
            <person name="Hartog M."/>
            <person name="Hua A."/>
            <person name="Humphray S.J."/>
            <person name="Jeong D.H."/>
            <person name="Jing Y."/>
            <person name="Jocker A."/>
            <person name="Kenton S.M."/>
            <person name="Kim D.J."/>
            <person name="Klee K."/>
            <person name="Lai H."/>
            <person name="Lang C."/>
            <person name="Lin S."/>
            <person name="Macmil S.L."/>
            <person name="Magdelenat G."/>
            <person name="Matthews L."/>
            <person name="McCorrison J."/>
            <person name="Monaghan E.L."/>
            <person name="Mun J.H."/>
            <person name="Najar F.Z."/>
            <person name="Nicholson C."/>
            <person name="Noirot C."/>
            <person name="O'Bleness M."/>
            <person name="Paule C.R."/>
            <person name="Poulain J."/>
            <person name="Prion F."/>
            <person name="Qin B."/>
            <person name="Qu C."/>
            <person name="Retzel E.F."/>
            <person name="Riddle C."/>
            <person name="Sallet E."/>
            <person name="Samain S."/>
            <person name="Samson N."/>
            <person name="Sanders I."/>
            <person name="Saurat O."/>
            <person name="Scarpelli C."/>
            <person name="Schiex T."/>
            <person name="Segurens B."/>
            <person name="Severin A.J."/>
            <person name="Sherrier D.J."/>
            <person name="Shi R."/>
            <person name="Sims S."/>
            <person name="Singer S.R."/>
            <person name="Sinharoy S."/>
            <person name="Sterck L."/>
            <person name="Viollet A."/>
            <person name="Wang B.B."/>
            <person name="Wang K."/>
            <person name="Wang M."/>
            <person name="Wang X."/>
            <person name="Warfsmann J."/>
            <person name="Weissenbach J."/>
            <person name="White D.D."/>
            <person name="White J.D."/>
            <person name="Wiley G.B."/>
            <person name="Wincker P."/>
            <person name="Xing Y."/>
            <person name="Yang L."/>
            <person name="Yao Z."/>
            <person name="Ying F."/>
            <person name="Zhai J."/>
            <person name="Zhou L."/>
            <person name="Zuber A."/>
            <person name="Denarie J."/>
            <person name="Dixon R.A."/>
            <person name="May G.D."/>
            <person name="Schwartz D.C."/>
            <person name="Rogers J."/>
            <person name="Quetier F."/>
            <person name="Town C.D."/>
            <person name="Roe B.A."/>
        </authorList>
    </citation>
    <scope>NUCLEOTIDE SEQUENCE [LARGE SCALE GENOMIC DNA]</scope>
    <source>
        <strain evidence="2">A17</strain>
        <strain evidence="3 4">cv. Jemalong A17</strain>
    </source>
</reference>
<dbReference type="EMBL" id="CM001223">
    <property type="protein sequence ID" value="AES77369.1"/>
    <property type="molecule type" value="Genomic_DNA"/>
</dbReference>
<gene>
    <name evidence="2" type="ordered locus">MTR_7g009810</name>
    <name evidence="1" type="ORF">MtrDRAFT_AC168204g14v2</name>
</gene>
<reference evidence="2 4" key="4">
    <citation type="journal article" date="2014" name="BMC Genomics">
        <title>An improved genome release (version Mt4.0) for the model legume Medicago truncatula.</title>
        <authorList>
            <person name="Tang H."/>
            <person name="Krishnakumar V."/>
            <person name="Bidwell S."/>
            <person name="Rosen B."/>
            <person name="Chan A."/>
            <person name="Zhou S."/>
            <person name="Gentzbittel L."/>
            <person name="Childs K.L."/>
            <person name="Yandell M."/>
            <person name="Gundlach H."/>
            <person name="Mayer K.F."/>
            <person name="Schwartz D.C."/>
            <person name="Town C.D."/>
        </authorList>
    </citation>
    <scope>GENOME REANNOTATION</scope>
    <source>
        <strain evidence="3 4">cv. Jemalong A17</strain>
    </source>
</reference>
<dbReference type="EnsemblPlants" id="AES77369">
    <property type="protein sequence ID" value="AES77369"/>
    <property type="gene ID" value="MTR_7g009810"/>
</dbReference>
<reference evidence="1" key="2">
    <citation type="submission" date="2007-03" db="EMBL/GenBank/DDBJ databases">
        <authorList>
            <consortium name="The International Medicago Genome Annotation Group"/>
        </authorList>
    </citation>
    <scope>NUCLEOTIDE SEQUENCE</scope>
</reference>